<dbReference type="Proteomes" id="UP000037251">
    <property type="component" value="Unassembled WGS sequence"/>
</dbReference>
<name>A0A0L8LY39_9ACTN</name>
<evidence type="ECO:0000313" key="3">
    <source>
        <dbReference type="Proteomes" id="UP000037251"/>
    </source>
</evidence>
<keyword evidence="1" id="KW-0732">Signal</keyword>
<dbReference type="eggNOG" id="ENOG5030HUN">
    <property type="taxonomic scope" value="Bacteria"/>
</dbReference>
<dbReference type="OrthoDB" id="4335730at2"/>
<organism evidence="2 3">
    <name type="scientific">Streptomyces resistomycificus</name>
    <dbReference type="NCBI Taxonomy" id="67356"/>
    <lineage>
        <taxon>Bacteria</taxon>
        <taxon>Bacillati</taxon>
        <taxon>Actinomycetota</taxon>
        <taxon>Actinomycetes</taxon>
        <taxon>Kitasatosporales</taxon>
        <taxon>Streptomycetaceae</taxon>
        <taxon>Streptomyces</taxon>
        <taxon>Streptomyces aurantiacus group</taxon>
    </lineage>
</organism>
<feature type="chain" id="PRO_5044367082" evidence="1">
    <location>
        <begin position="28"/>
        <end position="233"/>
    </location>
</feature>
<keyword evidence="3" id="KW-1185">Reference proteome</keyword>
<evidence type="ECO:0000256" key="1">
    <source>
        <dbReference type="SAM" id="SignalP"/>
    </source>
</evidence>
<gene>
    <name evidence="2" type="ORF">ADK37_03365</name>
</gene>
<protein>
    <submittedName>
        <fullName evidence="2">Uncharacterized protein</fullName>
    </submittedName>
</protein>
<dbReference type="AlphaFoldDB" id="A0A0L8LY39"/>
<dbReference type="PATRIC" id="fig|67356.5.peg.732"/>
<comment type="caution">
    <text evidence="2">The sequence shown here is derived from an EMBL/GenBank/DDBJ whole genome shotgun (WGS) entry which is preliminary data.</text>
</comment>
<reference evidence="3" key="1">
    <citation type="submission" date="2015-07" db="EMBL/GenBank/DDBJ databases">
        <authorList>
            <person name="Ju K.-S."/>
            <person name="Doroghazi J.R."/>
            <person name="Metcalf W.W."/>
        </authorList>
    </citation>
    <scope>NUCLEOTIDE SEQUENCE [LARGE SCALE GENOMIC DNA]</scope>
    <source>
        <strain evidence="3">NRRL 2290</strain>
    </source>
</reference>
<evidence type="ECO:0000313" key="2">
    <source>
        <dbReference type="EMBL" id="KOG43093.1"/>
    </source>
</evidence>
<sequence length="233" mass="22599">MRRSARALSVAVLAGAALGIAGPAALAEPAAEVSPSSAVPGGSVTVSVSCDPTGGAAPATMDAASEAFEAGTVRLRLVSGNEDEIVGPAYSGTARIGPADTLEGEVEGVGSDSAWTVDGTCPAAPGGQGKQWSATFTVARAGTQPCAESHTESCASAHPCTESHAGTCPSTRPCAEPHADSCGGAVVPRGVQAGEGGSFTDSVPALVAGGVLIAGACAGAVYRLRRGKPTADV</sequence>
<dbReference type="STRING" id="67356.AQJ84_02715"/>
<accession>A0A0L8LY39</accession>
<dbReference type="RefSeq" id="WP_030042914.1">
    <property type="nucleotide sequence ID" value="NZ_KL575623.1"/>
</dbReference>
<feature type="signal peptide" evidence="1">
    <location>
        <begin position="1"/>
        <end position="27"/>
    </location>
</feature>
<dbReference type="EMBL" id="LGUS01000013">
    <property type="protein sequence ID" value="KOG43093.1"/>
    <property type="molecule type" value="Genomic_DNA"/>
</dbReference>
<proteinExistence type="predicted"/>